<keyword evidence="2" id="KW-1185">Reference proteome</keyword>
<reference evidence="1" key="1">
    <citation type="submission" date="2009-10" db="EMBL/GenBank/DDBJ databases">
        <authorList>
            <person name="Weinstock G."/>
            <person name="Sodergren E."/>
            <person name="Clifton S."/>
            <person name="Fulton L."/>
            <person name="Fulton B."/>
            <person name="Courtney L."/>
            <person name="Fronick C."/>
            <person name="Harrison M."/>
            <person name="Strong C."/>
            <person name="Farmer C."/>
            <person name="Delahaunty K."/>
            <person name="Markovic C."/>
            <person name="Hall O."/>
            <person name="Minx P."/>
            <person name="Tomlinson C."/>
            <person name="Mitreva M."/>
            <person name="Nelson J."/>
            <person name="Hou S."/>
            <person name="Wollam A."/>
            <person name="Pepin K.H."/>
            <person name="Johnson M."/>
            <person name="Bhonagiri V."/>
            <person name="Nash W.E."/>
            <person name="Warren W."/>
            <person name="Chinwalla A."/>
            <person name="Mardis E.R."/>
            <person name="Wilson R.K."/>
        </authorList>
    </citation>
    <scope>NUCLEOTIDE SEQUENCE [LARGE SCALE GENOMIC DNA]</scope>
    <source>
        <strain evidence="1">ATCC 700122</strain>
    </source>
</reference>
<dbReference type="HOGENOM" id="CLU_3030023_0_0_11"/>
<protein>
    <submittedName>
        <fullName evidence="1">Uncharacterized protein</fullName>
    </submittedName>
</protein>
<dbReference type="Proteomes" id="UP000006001">
    <property type="component" value="Unassembled WGS sequence"/>
</dbReference>
<name>D0WI69_SLAES</name>
<comment type="caution">
    <text evidence="1">The sequence shown here is derived from an EMBL/GenBank/DDBJ whole genome shotgun (WGS) entry which is preliminary data.</text>
</comment>
<organism evidence="1 2">
    <name type="scientific">Slackia exigua (strain ATCC 700122 / DSM 15923 / CIP 105133 / JCM 11022 / KCTC 5966 / S-7)</name>
    <dbReference type="NCBI Taxonomy" id="649764"/>
    <lineage>
        <taxon>Bacteria</taxon>
        <taxon>Bacillati</taxon>
        <taxon>Actinomycetota</taxon>
        <taxon>Coriobacteriia</taxon>
        <taxon>Eggerthellales</taxon>
        <taxon>Eggerthellaceae</taxon>
        <taxon>Slackia</taxon>
    </lineage>
</organism>
<accession>D0WI69</accession>
<evidence type="ECO:0000313" key="1">
    <source>
        <dbReference type="EMBL" id="EEZ60735.1"/>
    </source>
</evidence>
<sequence length="55" mass="6048">MGVHCFRGTCGAATGGVSDAIWTLRIFQDERGAQPRMVAMVVEKTPGAKRRRKRS</sequence>
<gene>
    <name evidence="1" type="ORF">HMPREF0762_01540</name>
</gene>
<proteinExistence type="predicted"/>
<evidence type="ECO:0000313" key="2">
    <source>
        <dbReference type="Proteomes" id="UP000006001"/>
    </source>
</evidence>
<dbReference type="AlphaFoldDB" id="D0WI69"/>
<dbReference type="EMBL" id="ACUX02000016">
    <property type="protein sequence ID" value="EEZ60735.1"/>
    <property type="molecule type" value="Genomic_DNA"/>
</dbReference>